<dbReference type="RefSeq" id="XP_067822264.1">
    <property type="nucleotide sequence ID" value="XM_067960629.1"/>
</dbReference>
<dbReference type="GeneID" id="94346300"/>
<keyword evidence="2" id="KW-1185">Reference proteome</keyword>
<sequence length="67" mass="7553">MELEDITGAECASHEIHYATYKQYAYNKSLWALSVKMHAAPFQPPAKVPIVTLLIVAHQEKTAQKQL</sequence>
<dbReference type="EMBL" id="SHOA02000012">
    <property type="protein sequence ID" value="TDH72765.1"/>
    <property type="molecule type" value="Genomic_DNA"/>
</dbReference>
<evidence type="ECO:0000313" key="1">
    <source>
        <dbReference type="EMBL" id="TDH72765.1"/>
    </source>
</evidence>
<dbReference type="Proteomes" id="UP000294530">
    <property type="component" value="Unassembled WGS sequence"/>
</dbReference>
<reference evidence="1 2" key="1">
    <citation type="journal article" date="2021" name="Genome Biol.">
        <title>AFLAP: assembly-free linkage analysis pipeline using k-mers from genome sequencing data.</title>
        <authorList>
            <person name="Fletcher K."/>
            <person name="Zhang L."/>
            <person name="Gil J."/>
            <person name="Han R."/>
            <person name="Cavanaugh K."/>
            <person name="Michelmore R."/>
        </authorList>
    </citation>
    <scope>NUCLEOTIDE SEQUENCE [LARGE SCALE GENOMIC DNA]</scope>
    <source>
        <strain evidence="1 2">SF5</strain>
    </source>
</reference>
<comment type="caution">
    <text evidence="1">The sequence shown here is derived from an EMBL/GenBank/DDBJ whole genome shotgun (WGS) entry which is preliminary data.</text>
</comment>
<dbReference type="KEGG" id="blac:94346300"/>
<accession>A0A976IJ70</accession>
<dbReference type="AlphaFoldDB" id="A0A976IJ70"/>
<proteinExistence type="predicted"/>
<evidence type="ECO:0000313" key="2">
    <source>
        <dbReference type="Proteomes" id="UP000294530"/>
    </source>
</evidence>
<gene>
    <name evidence="1" type="ORF">CCR75_002532</name>
</gene>
<name>A0A976IJ70_BRELC</name>
<protein>
    <submittedName>
        <fullName evidence="1">Uncharacterized protein</fullName>
    </submittedName>
</protein>
<organism evidence="1 2">
    <name type="scientific">Bremia lactucae</name>
    <name type="common">Lettuce downy mildew</name>
    <dbReference type="NCBI Taxonomy" id="4779"/>
    <lineage>
        <taxon>Eukaryota</taxon>
        <taxon>Sar</taxon>
        <taxon>Stramenopiles</taxon>
        <taxon>Oomycota</taxon>
        <taxon>Peronosporomycetes</taxon>
        <taxon>Peronosporales</taxon>
        <taxon>Peronosporaceae</taxon>
        <taxon>Bremia</taxon>
    </lineage>
</organism>